<gene>
    <name evidence="1" type="ORF">L195_g021263</name>
</gene>
<reference evidence="1 2" key="2">
    <citation type="journal article" date="2017" name="Front. Plant Sci.">
        <title>Gene Classification and Mining of Molecular Markers Useful in Red Clover (Trifolium pratense) Breeding.</title>
        <authorList>
            <person name="Istvanek J."/>
            <person name="Dluhosova J."/>
            <person name="Dluhos P."/>
            <person name="Patkova L."/>
            <person name="Nedelnik J."/>
            <person name="Repkova J."/>
        </authorList>
    </citation>
    <scope>NUCLEOTIDE SEQUENCE [LARGE SCALE GENOMIC DNA]</scope>
    <source>
        <strain evidence="2">cv. Tatra</strain>
        <tissue evidence="1">Young leaves</tissue>
    </source>
</reference>
<proteinExistence type="predicted"/>
<dbReference type="PANTHER" id="PTHR37610">
    <property type="entry name" value="CCHC-TYPE DOMAIN-CONTAINING PROTEIN"/>
    <property type="match status" value="1"/>
</dbReference>
<name>A0A2K3N4P6_TRIPR</name>
<evidence type="ECO:0008006" key="3">
    <source>
        <dbReference type="Google" id="ProtNLM"/>
    </source>
</evidence>
<protein>
    <recommendedName>
        <fullName evidence="3">Retrovirus-related Pol polyprotein from transposon TNT 1-94</fullName>
    </recommendedName>
</protein>
<accession>A0A2K3N4P6</accession>
<organism evidence="1 2">
    <name type="scientific">Trifolium pratense</name>
    <name type="common">Red clover</name>
    <dbReference type="NCBI Taxonomy" id="57577"/>
    <lineage>
        <taxon>Eukaryota</taxon>
        <taxon>Viridiplantae</taxon>
        <taxon>Streptophyta</taxon>
        <taxon>Embryophyta</taxon>
        <taxon>Tracheophyta</taxon>
        <taxon>Spermatophyta</taxon>
        <taxon>Magnoliopsida</taxon>
        <taxon>eudicotyledons</taxon>
        <taxon>Gunneridae</taxon>
        <taxon>Pentapetalae</taxon>
        <taxon>rosids</taxon>
        <taxon>fabids</taxon>
        <taxon>Fabales</taxon>
        <taxon>Fabaceae</taxon>
        <taxon>Papilionoideae</taxon>
        <taxon>50 kb inversion clade</taxon>
        <taxon>NPAAA clade</taxon>
        <taxon>Hologalegina</taxon>
        <taxon>IRL clade</taxon>
        <taxon>Trifolieae</taxon>
        <taxon>Trifolium</taxon>
    </lineage>
</organism>
<dbReference type="EMBL" id="ASHM01016193">
    <property type="protein sequence ID" value="PNX98023.1"/>
    <property type="molecule type" value="Genomic_DNA"/>
</dbReference>
<dbReference type="Proteomes" id="UP000236291">
    <property type="component" value="Unassembled WGS sequence"/>
</dbReference>
<evidence type="ECO:0000313" key="1">
    <source>
        <dbReference type="EMBL" id="PNX98023.1"/>
    </source>
</evidence>
<comment type="caution">
    <text evidence="1">The sequence shown here is derived from an EMBL/GenBank/DDBJ whole genome shotgun (WGS) entry which is preliminary data.</text>
</comment>
<sequence length="96" mass="11108">MKKANIMKNKHHFLDGSSPMPADFDPTYEAWMRCNNLVLLSWIPNSISSSIAQSIIYYDIAALAWNDLKTRFSHADRVRVASLQRELYVFRQDSLS</sequence>
<dbReference type="AlphaFoldDB" id="A0A2K3N4P6"/>
<reference evidence="1 2" key="1">
    <citation type="journal article" date="2014" name="Am. J. Bot.">
        <title>Genome assembly and annotation for red clover (Trifolium pratense; Fabaceae).</title>
        <authorList>
            <person name="Istvanek J."/>
            <person name="Jaros M."/>
            <person name="Krenek A."/>
            <person name="Repkova J."/>
        </authorList>
    </citation>
    <scope>NUCLEOTIDE SEQUENCE [LARGE SCALE GENOMIC DNA]</scope>
    <source>
        <strain evidence="2">cv. Tatra</strain>
        <tissue evidence="1">Young leaves</tissue>
    </source>
</reference>
<evidence type="ECO:0000313" key="2">
    <source>
        <dbReference type="Proteomes" id="UP000236291"/>
    </source>
</evidence>
<dbReference type="PANTHER" id="PTHR37610:SF55">
    <property type="entry name" value="RETROTRANSPOSON COPIA-LIKE N-TERMINAL DOMAIN-CONTAINING PROTEIN"/>
    <property type="match status" value="1"/>
</dbReference>